<sequence length="577" mass="64998">MVKRTLLHAVEPYASGLPALIRSGMFAIVVKYVMCGFLRSTVFCMCWNVNINHLFDLPGSAPSSIFDVKENDGSNSPNGLFAACRRPGFSSQSDLSQEFKVTEDEAKFGCYSQFVSMILVAVVALFFFVLAIIYVSVRSRDGVSFGLEDKANTFPVCSQDVGWGRSATAEELCVDHQELMPAVKLAKLLHPELNKRAISEQCYGGHAAMMTHQEIIMWLMKSNKTNGSELEHRLRSLKVLLVSNSHWGIQVVDSATGNAAESISNRHLVDTGGLAVTDPDLPFFCYLKTKVQGIMFKVLCTAVGVFVLYGIKLATQWYIWRRERDKVEVYKMVERIIELLVNHQKNTSAGKQPFLAVNHIRDQLIPPPDRSRLAKVWKQAVQWIKDSESRVRCEMQSIAGEEFPVWRWLPHASTTYASSKVLAEQSTPRRNNKVWQGQAFDTMTGSPNSPPCSPTPCLKIRHMFDPDVEFGEEWPVRVQDAILEKCGEEGVVALHISVDRASRDGCVYLKCASQEDAGKAYRALHGWWFDSNLVTVKYLRLERYHERFPEAEGAIVPLNPSNNQKLSLQWQNPLDNN</sequence>
<dbReference type="Gene3D" id="1.10.10.1180">
    <property type="entry name" value="MAN1, winged-helix domain"/>
    <property type="match status" value="1"/>
</dbReference>
<keyword evidence="4 7" id="KW-1133">Transmembrane helix</keyword>
<dbReference type="PANTHER" id="PTHR13428">
    <property type="entry name" value="INNER NUCLEAR MEMBRANE PROTEIN MAN1 LEM DOMAIN CONTAINING PROTEIN"/>
    <property type="match status" value="1"/>
</dbReference>
<protein>
    <recommendedName>
        <fullName evidence="8">Man1/Src1-like C-terminal domain-containing protein</fullName>
    </recommendedName>
</protein>
<dbReference type="FunCoup" id="A0A6L2Q3G0">
    <property type="interactions" value="1280"/>
</dbReference>
<dbReference type="EMBL" id="BLKM01000900">
    <property type="protein sequence ID" value="GFG39443.1"/>
    <property type="molecule type" value="Genomic_DNA"/>
</dbReference>
<dbReference type="SUPFAM" id="SSF54928">
    <property type="entry name" value="RNA-binding domain, RBD"/>
    <property type="match status" value="1"/>
</dbReference>
<dbReference type="InterPro" id="IPR018996">
    <property type="entry name" value="Man1/Src1-like_C"/>
</dbReference>
<evidence type="ECO:0000259" key="8">
    <source>
        <dbReference type="Pfam" id="PF09402"/>
    </source>
</evidence>
<evidence type="ECO:0000256" key="5">
    <source>
        <dbReference type="ARBA" id="ARBA00023136"/>
    </source>
</evidence>
<dbReference type="CDD" id="cd12286">
    <property type="entry name" value="RRM_Man1"/>
    <property type="match status" value="1"/>
</dbReference>
<evidence type="ECO:0000256" key="7">
    <source>
        <dbReference type="SAM" id="Phobius"/>
    </source>
</evidence>
<dbReference type="FunFam" id="3.30.70.330:FF:000176">
    <property type="entry name" value="Inner nuclear membrane protein Man1"/>
    <property type="match status" value="1"/>
</dbReference>
<comment type="subcellular location">
    <subcellularLocation>
        <location evidence="1">Nucleus inner membrane</location>
    </subcellularLocation>
</comment>
<evidence type="ECO:0000313" key="9">
    <source>
        <dbReference type="EMBL" id="GFG39443.1"/>
    </source>
</evidence>
<accession>A0A6L2Q3G0</accession>
<feature type="domain" description="Man1/Src1-like C-terminal" evidence="8">
    <location>
        <begin position="175"/>
        <end position="409"/>
    </location>
</feature>
<dbReference type="GO" id="GO:0031490">
    <property type="term" value="F:chromatin DNA binding"/>
    <property type="evidence" value="ECO:0007669"/>
    <property type="project" value="TreeGrafter"/>
</dbReference>
<evidence type="ECO:0000256" key="4">
    <source>
        <dbReference type="ARBA" id="ARBA00022989"/>
    </source>
</evidence>
<dbReference type="Proteomes" id="UP000502823">
    <property type="component" value="Unassembled WGS sequence"/>
</dbReference>
<name>A0A6L2Q3G0_COPFO</name>
<keyword evidence="5 7" id="KW-0472">Membrane</keyword>
<dbReference type="PANTHER" id="PTHR13428:SF12">
    <property type="entry name" value="INNER NUCLEAR MEMBRANE PROTEIN MAN1"/>
    <property type="match status" value="1"/>
</dbReference>
<proteinExistence type="predicted"/>
<comment type="caution">
    <text evidence="9">The sequence shown here is derived from an EMBL/GenBank/DDBJ whole genome shotgun (WGS) entry which is preliminary data.</text>
</comment>
<gene>
    <name evidence="9" type="ORF">Cfor_08392</name>
</gene>
<dbReference type="Pfam" id="PF09402">
    <property type="entry name" value="MSC"/>
    <property type="match status" value="1"/>
</dbReference>
<evidence type="ECO:0000256" key="3">
    <source>
        <dbReference type="ARBA" id="ARBA00022692"/>
    </source>
</evidence>
<keyword evidence="2" id="KW-0597">Phosphoprotein</keyword>
<dbReference type="GO" id="GO:0005637">
    <property type="term" value="C:nuclear inner membrane"/>
    <property type="evidence" value="ECO:0007669"/>
    <property type="project" value="UniProtKB-SubCell"/>
</dbReference>
<dbReference type="InterPro" id="IPR052277">
    <property type="entry name" value="INM_ESCRT-Associated"/>
</dbReference>
<dbReference type="OrthoDB" id="118234at2759"/>
<reference evidence="10" key="1">
    <citation type="submission" date="2020-01" db="EMBL/GenBank/DDBJ databases">
        <title>Draft genome sequence of the Termite Coptotermes fromosanus.</title>
        <authorList>
            <person name="Itakura S."/>
            <person name="Yosikawa Y."/>
            <person name="Umezawa K."/>
        </authorList>
    </citation>
    <scope>NUCLEOTIDE SEQUENCE [LARGE SCALE GENOMIC DNA]</scope>
</reference>
<dbReference type="InterPro" id="IPR034394">
    <property type="entry name" value="Man1_RRM"/>
</dbReference>
<evidence type="ECO:0000256" key="1">
    <source>
        <dbReference type="ARBA" id="ARBA00004540"/>
    </source>
</evidence>
<feature type="transmembrane region" description="Helical" evidence="7">
    <location>
        <begin position="114"/>
        <end position="137"/>
    </location>
</feature>
<evidence type="ECO:0000313" key="10">
    <source>
        <dbReference type="Proteomes" id="UP000502823"/>
    </source>
</evidence>
<dbReference type="AlphaFoldDB" id="A0A6L2Q3G0"/>
<keyword evidence="3 7" id="KW-0812">Transmembrane</keyword>
<dbReference type="GO" id="GO:0030514">
    <property type="term" value="P:negative regulation of BMP signaling pathway"/>
    <property type="evidence" value="ECO:0007669"/>
    <property type="project" value="TreeGrafter"/>
</dbReference>
<dbReference type="InParanoid" id="A0A6L2Q3G0"/>
<evidence type="ECO:0000256" key="6">
    <source>
        <dbReference type="ARBA" id="ARBA00023242"/>
    </source>
</evidence>
<dbReference type="InterPro" id="IPR035979">
    <property type="entry name" value="RBD_domain_sf"/>
</dbReference>
<feature type="transmembrane region" description="Helical" evidence="7">
    <location>
        <begin position="298"/>
        <end position="320"/>
    </location>
</feature>
<keyword evidence="10" id="KW-1185">Reference proteome</keyword>
<dbReference type="GO" id="GO:0006998">
    <property type="term" value="P:nuclear envelope organization"/>
    <property type="evidence" value="ECO:0007669"/>
    <property type="project" value="TreeGrafter"/>
</dbReference>
<dbReference type="InterPro" id="IPR041885">
    <property type="entry name" value="MAN1_winged_helix_dom"/>
</dbReference>
<dbReference type="InterPro" id="IPR012677">
    <property type="entry name" value="Nucleotide-bd_a/b_plait_sf"/>
</dbReference>
<evidence type="ECO:0000256" key="2">
    <source>
        <dbReference type="ARBA" id="ARBA00022553"/>
    </source>
</evidence>
<dbReference type="Gene3D" id="3.30.70.330">
    <property type="match status" value="1"/>
</dbReference>
<organism evidence="9 10">
    <name type="scientific">Coptotermes formosanus</name>
    <name type="common">Formosan subterranean termite</name>
    <dbReference type="NCBI Taxonomy" id="36987"/>
    <lineage>
        <taxon>Eukaryota</taxon>
        <taxon>Metazoa</taxon>
        <taxon>Ecdysozoa</taxon>
        <taxon>Arthropoda</taxon>
        <taxon>Hexapoda</taxon>
        <taxon>Insecta</taxon>
        <taxon>Pterygota</taxon>
        <taxon>Neoptera</taxon>
        <taxon>Polyneoptera</taxon>
        <taxon>Dictyoptera</taxon>
        <taxon>Blattodea</taxon>
        <taxon>Blattoidea</taxon>
        <taxon>Termitoidae</taxon>
        <taxon>Rhinotermitidae</taxon>
        <taxon>Coptotermes</taxon>
    </lineage>
</organism>
<keyword evidence="6" id="KW-0539">Nucleus</keyword>